<evidence type="ECO:0000256" key="1">
    <source>
        <dbReference type="ARBA" id="ARBA00006612"/>
    </source>
</evidence>
<comment type="similarity">
    <text evidence="1">Belongs to the TAF9 family. CENP-S/MHF1 subfamily.</text>
</comment>
<keyword evidence="4" id="KW-0234">DNA repair</keyword>
<dbReference type="CDD" id="cd22919">
    <property type="entry name" value="HFD_CENP-S"/>
    <property type="match status" value="1"/>
</dbReference>
<dbReference type="GO" id="GO:0000712">
    <property type="term" value="P:resolution of meiotic recombination intermediates"/>
    <property type="evidence" value="ECO:0007669"/>
    <property type="project" value="TreeGrafter"/>
</dbReference>
<dbReference type="PANTHER" id="PTHR22980">
    <property type="entry name" value="CORTISTATIN"/>
    <property type="match status" value="1"/>
</dbReference>
<proteinExistence type="inferred from homology"/>
<evidence type="ECO:0000256" key="2">
    <source>
        <dbReference type="ARBA" id="ARBA00022763"/>
    </source>
</evidence>
<dbReference type="GO" id="GO:0003682">
    <property type="term" value="F:chromatin binding"/>
    <property type="evidence" value="ECO:0007669"/>
    <property type="project" value="TreeGrafter"/>
</dbReference>
<dbReference type="InterPro" id="IPR029003">
    <property type="entry name" value="CENP-S/Mhf1"/>
</dbReference>
<dbReference type="GO" id="GO:0046982">
    <property type="term" value="F:protein heterodimerization activity"/>
    <property type="evidence" value="ECO:0007669"/>
    <property type="project" value="InterPro"/>
</dbReference>
<evidence type="ECO:0000256" key="4">
    <source>
        <dbReference type="ARBA" id="ARBA00023204"/>
    </source>
</evidence>
<dbReference type="GO" id="GO:0071821">
    <property type="term" value="C:FANCM-MHF complex"/>
    <property type="evidence" value="ECO:0007669"/>
    <property type="project" value="InterPro"/>
</dbReference>
<gene>
    <name evidence="5" type="ORF">BDA99DRAFT_529880</name>
</gene>
<reference evidence="5" key="1">
    <citation type="journal article" date="2022" name="IScience">
        <title>Evolution of zygomycete secretomes and the origins of terrestrial fungal ecologies.</title>
        <authorList>
            <person name="Chang Y."/>
            <person name="Wang Y."/>
            <person name="Mondo S."/>
            <person name="Ahrendt S."/>
            <person name="Andreopoulos W."/>
            <person name="Barry K."/>
            <person name="Beard J."/>
            <person name="Benny G.L."/>
            <person name="Blankenship S."/>
            <person name="Bonito G."/>
            <person name="Cuomo C."/>
            <person name="Desiro A."/>
            <person name="Gervers K.A."/>
            <person name="Hundley H."/>
            <person name="Kuo A."/>
            <person name="LaButti K."/>
            <person name="Lang B.F."/>
            <person name="Lipzen A."/>
            <person name="O'Donnell K."/>
            <person name="Pangilinan J."/>
            <person name="Reynolds N."/>
            <person name="Sandor L."/>
            <person name="Smith M.E."/>
            <person name="Tsang A."/>
            <person name="Grigoriev I.V."/>
            <person name="Stajich J.E."/>
            <person name="Spatafora J.W."/>
        </authorList>
    </citation>
    <scope>NUCLEOTIDE SEQUENCE</scope>
    <source>
        <strain evidence="5">RSA 2281</strain>
    </source>
</reference>
<organism evidence="5 6">
    <name type="scientific">Phascolomyces articulosus</name>
    <dbReference type="NCBI Taxonomy" id="60185"/>
    <lineage>
        <taxon>Eukaryota</taxon>
        <taxon>Fungi</taxon>
        <taxon>Fungi incertae sedis</taxon>
        <taxon>Mucoromycota</taxon>
        <taxon>Mucoromycotina</taxon>
        <taxon>Mucoromycetes</taxon>
        <taxon>Mucorales</taxon>
        <taxon>Lichtheimiaceae</taxon>
        <taxon>Phascolomyces</taxon>
    </lineage>
</organism>
<dbReference type="GO" id="GO:0031297">
    <property type="term" value="P:replication fork processing"/>
    <property type="evidence" value="ECO:0007669"/>
    <property type="project" value="TreeGrafter"/>
</dbReference>
<reference evidence="5" key="2">
    <citation type="submission" date="2023-02" db="EMBL/GenBank/DDBJ databases">
        <authorList>
            <consortium name="DOE Joint Genome Institute"/>
            <person name="Mondo S.J."/>
            <person name="Chang Y."/>
            <person name="Wang Y."/>
            <person name="Ahrendt S."/>
            <person name="Andreopoulos W."/>
            <person name="Barry K."/>
            <person name="Beard J."/>
            <person name="Benny G.L."/>
            <person name="Blankenship S."/>
            <person name="Bonito G."/>
            <person name="Cuomo C."/>
            <person name="Desiro A."/>
            <person name="Gervers K.A."/>
            <person name="Hundley H."/>
            <person name="Kuo A."/>
            <person name="LaButti K."/>
            <person name="Lang B.F."/>
            <person name="Lipzen A."/>
            <person name="O'Donnell K."/>
            <person name="Pangilinan J."/>
            <person name="Reynolds N."/>
            <person name="Sandor L."/>
            <person name="Smith M.W."/>
            <person name="Tsang A."/>
            <person name="Grigoriev I.V."/>
            <person name="Stajich J.E."/>
            <person name="Spatafora J.W."/>
        </authorList>
    </citation>
    <scope>NUCLEOTIDE SEQUENCE</scope>
    <source>
        <strain evidence="5">RSA 2281</strain>
    </source>
</reference>
<accession>A0AAD5JKH9</accession>
<dbReference type="Proteomes" id="UP001209540">
    <property type="component" value="Unassembled WGS sequence"/>
</dbReference>
<sequence length="100" mass="11191">MEGGQQGLQLAIWEAVNQIAEQEAAKIGKTVSNEFVASLADVVYKQAEIMATDLESFARHGKRSTISMEDVKLCARRNESLYELICQSATEISRKQSRRK</sequence>
<name>A0AAD5JKH9_9FUNG</name>
<keyword evidence="2" id="KW-0227">DNA damage</keyword>
<dbReference type="EMBL" id="JAIXMP010000067">
    <property type="protein sequence ID" value="KAI9243724.1"/>
    <property type="molecule type" value="Genomic_DNA"/>
</dbReference>
<dbReference type="Gene3D" id="1.10.20.10">
    <property type="entry name" value="Histone, subunit A"/>
    <property type="match status" value="1"/>
</dbReference>
<dbReference type="AlphaFoldDB" id="A0AAD5JKH9"/>
<keyword evidence="3" id="KW-0238">DNA-binding</keyword>
<keyword evidence="6" id="KW-1185">Reference proteome</keyword>
<dbReference type="Pfam" id="PF15630">
    <property type="entry name" value="CENP-S"/>
    <property type="match status" value="1"/>
</dbReference>
<dbReference type="GO" id="GO:0003677">
    <property type="term" value="F:DNA binding"/>
    <property type="evidence" value="ECO:0007669"/>
    <property type="project" value="UniProtKB-KW"/>
</dbReference>
<dbReference type="InterPro" id="IPR009072">
    <property type="entry name" value="Histone-fold"/>
</dbReference>
<protein>
    <submittedName>
        <fullName evidence="5">Kinetochore component CENP-S-domain-containing protein</fullName>
    </submittedName>
</protein>
<evidence type="ECO:0000256" key="3">
    <source>
        <dbReference type="ARBA" id="ARBA00023125"/>
    </source>
</evidence>
<evidence type="ECO:0000313" key="6">
    <source>
        <dbReference type="Proteomes" id="UP001209540"/>
    </source>
</evidence>
<dbReference type="SUPFAM" id="SSF47113">
    <property type="entry name" value="Histone-fold"/>
    <property type="match status" value="1"/>
</dbReference>
<evidence type="ECO:0000313" key="5">
    <source>
        <dbReference type="EMBL" id="KAI9243724.1"/>
    </source>
</evidence>
<dbReference type="GO" id="GO:0006281">
    <property type="term" value="P:DNA repair"/>
    <property type="evidence" value="ECO:0007669"/>
    <property type="project" value="UniProtKB-KW"/>
</dbReference>
<comment type="caution">
    <text evidence="5">The sequence shown here is derived from an EMBL/GenBank/DDBJ whole genome shotgun (WGS) entry which is preliminary data.</text>
</comment>
<dbReference type="PANTHER" id="PTHR22980:SF0">
    <property type="entry name" value="CENTROMERE PROTEIN S"/>
    <property type="match status" value="1"/>
</dbReference>